<name>A0ABR4N9Y5_9FUNG</name>
<evidence type="ECO:0000256" key="6">
    <source>
        <dbReference type="ARBA" id="ARBA00022723"/>
    </source>
</evidence>
<evidence type="ECO:0000256" key="8">
    <source>
        <dbReference type="ARBA" id="ARBA00022989"/>
    </source>
</evidence>
<keyword evidence="6" id="KW-0479">Metal-binding</keyword>
<proteinExistence type="predicted"/>
<dbReference type="Gene3D" id="1.20.120.1770">
    <property type="match status" value="1"/>
</dbReference>
<feature type="domain" description="Cytochrome b561" evidence="12">
    <location>
        <begin position="1"/>
        <end position="160"/>
    </location>
</feature>
<keyword evidence="10 11" id="KW-0472">Membrane</keyword>
<comment type="cofactor">
    <cofactor evidence="1">
        <name>heme b</name>
        <dbReference type="ChEBI" id="CHEBI:60344"/>
    </cofactor>
</comment>
<keyword evidence="4" id="KW-0349">Heme</keyword>
<dbReference type="InterPro" id="IPR006593">
    <property type="entry name" value="Cyt_b561/ferric_Rdtase_TM"/>
</dbReference>
<evidence type="ECO:0000256" key="3">
    <source>
        <dbReference type="ARBA" id="ARBA00022448"/>
    </source>
</evidence>
<keyword evidence="5 11" id="KW-0812">Transmembrane</keyword>
<evidence type="ECO:0000256" key="5">
    <source>
        <dbReference type="ARBA" id="ARBA00022692"/>
    </source>
</evidence>
<dbReference type="EMBL" id="JADGIZ020000017">
    <property type="protein sequence ID" value="KAL2916274.1"/>
    <property type="molecule type" value="Genomic_DNA"/>
</dbReference>
<dbReference type="PROSITE" id="PS50939">
    <property type="entry name" value="CYTOCHROME_B561"/>
    <property type="match status" value="1"/>
</dbReference>
<evidence type="ECO:0000313" key="14">
    <source>
        <dbReference type="Proteomes" id="UP001527925"/>
    </source>
</evidence>
<sequence>MTPSDGSIILARALVQSAPPAARKQAAALHWKLQLLGLAGAAIGGAAIYFNKGNRPHLTSWHAIVGAATASAAVLAAIGGALVRWSPALFRTALGRVRALNAHRTAGLFVQLGIAATLSLMILDHFAATQFSDLGRFALTVSWVALNATLWRRLARLVIGWGSSI</sequence>
<evidence type="ECO:0000313" key="13">
    <source>
        <dbReference type="EMBL" id="KAL2916274.1"/>
    </source>
</evidence>
<keyword evidence="3" id="KW-0813">Transport</keyword>
<evidence type="ECO:0000256" key="2">
    <source>
        <dbReference type="ARBA" id="ARBA00004141"/>
    </source>
</evidence>
<comment type="caution">
    <text evidence="13">The sequence shown here is derived from an EMBL/GenBank/DDBJ whole genome shotgun (WGS) entry which is preliminary data.</text>
</comment>
<evidence type="ECO:0000259" key="12">
    <source>
        <dbReference type="PROSITE" id="PS50939"/>
    </source>
</evidence>
<evidence type="ECO:0000256" key="11">
    <source>
        <dbReference type="SAM" id="Phobius"/>
    </source>
</evidence>
<gene>
    <name evidence="13" type="ORF">HK105_204030</name>
</gene>
<accession>A0ABR4N9Y5</accession>
<dbReference type="PANTHER" id="PTHR15422">
    <property type="entry name" value="OS05G0565100 PROTEIN"/>
    <property type="match status" value="1"/>
</dbReference>
<dbReference type="InterPro" id="IPR045150">
    <property type="entry name" value="CYB561D1/2"/>
</dbReference>
<keyword evidence="9" id="KW-0408">Iron</keyword>
<comment type="subcellular location">
    <subcellularLocation>
        <location evidence="2">Membrane</location>
        <topology evidence="2">Multi-pass membrane protein</topology>
    </subcellularLocation>
</comment>
<protein>
    <recommendedName>
        <fullName evidence="12">Cytochrome b561 domain-containing protein</fullName>
    </recommendedName>
</protein>
<reference evidence="13 14" key="1">
    <citation type="submission" date="2023-09" db="EMBL/GenBank/DDBJ databases">
        <title>Pangenome analysis of Batrachochytrium dendrobatidis and related Chytrids.</title>
        <authorList>
            <person name="Yacoub M.N."/>
            <person name="Stajich J.E."/>
            <person name="James T.Y."/>
        </authorList>
    </citation>
    <scope>NUCLEOTIDE SEQUENCE [LARGE SCALE GENOMIC DNA]</scope>
    <source>
        <strain evidence="13 14">JEL0888</strain>
    </source>
</reference>
<evidence type="ECO:0000256" key="9">
    <source>
        <dbReference type="ARBA" id="ARBA00023004"/>
    </source>
</evidence>
<feature type="transmembrane region" description="Helical" evidence="11">
    <location>
        <begin position="106"/>
        <end position="128"/>
    </location>
</feature>
<organism evidence="13 14">
    <name type="scientific">Polyrhizophydium stewartii</name>
    <dbReference type="NCBI Taxonomy" id="2732419"/>
    <lineage>
        <taxon>Eukaryota</taxon>
        <taxon>Fungi</taxon>
        <taxon>Fungi incertae sedis</taxon>
        <taxon>Chytridiomycota</taxon>
        <taxon>Chytridiomycota incertae sedis</taxon>
        <taxon>Chytridiomycetes</taxon>
        <taxon>Rhizophydiales</taxon>
        <taxon>Rhizophydiales incertae sedis</taxon>
        <taxon>Polyrhizophydium</taxon>
    </lineage>
</organism>
<feature type="transmembrane region" description="Helical" evidence="11">
    <location>
        <begin position="63"/>
        <end position="85"/>
    </location>
</feature>
<keyword evidence="14" id="KW-1185">Reference proteome</keyword>
<dbReference type="Pfam" id="PF03188">
    <property type="entry name" value="Cytochrom_B561"/>
    <property type="match status" value="1"/>
</dbReference>
<dbReference type="Proteomes" id="UP001527925">
    <property type="component" value="Unassembled WGS sequence"/>
</dbReference>
<dbReference type="PANTHER" id="PTHR15422:SF45">
    <property type="entry name" value="CYTOCHROME B561 DOMAIN-CONTAINING PROTEIN"/>
    <property type="match status" value="1"/>
</dbReference>
<evidence type="ECO:0000256" key="1">
    <source>
        <dbReference type="ARBA" id="ARBA00001970"/>
    </source>
</evidence>
<keyword evidence="7" id="KW-0249">Electron transport</keyword>
<feature type="transmembrane region" description="Helical" evidence="11">
    <location>
        <begin position="33"/>
        <end position="51"/>
    </location>
</feature>
<evidence type="ECO:0000256" key="4">
    <source>
        <dbReference type="ARBA" id="ARBA00022617"/>
    </source>
</evidence>
<evidence type="ECO:0000256" key="10">
    <source>
        <dbReference type="ARBA" id="ARBA00023136"/>
    </source>
</evidence>
<keyword evidence="8 11" id="KW-1133">Transmembrane helix</keyword>
<evidence type="ECO:0000256" key="7">
    <source>
        <dbReference type="ARBA" id="ARBA00022982"/>
    </source>
</evidence>